<organism evidence="3 4">
    <name type="scientific">Alteromonas gilva</name>
    <dbReference type="NCBI Taxonomy" id="2987522"/>
    <lineage>
        <taxon>Bacteria</taxon>
        <taxon>Pseudomonadati</taxon>
        <taxon>Pseudomonadota</taxon>
        <taxon>Gammaproteobacteria</taxon>
        <taxon>Alteromonadales</taxon>
        <taxon>Alteromonadaceae</taxon>
        <taxon>Alteromonas/Salinimonas group</taxon>
        <taxon>Alteromonas</taxon>
    </lineage>
</organism>
<dbReference type="Proteomes" id="UP001218788">
    <property type="component" value="Unassembled WGS sequence"/>
</dbReference>
<protein>
    <submittedName>
        <fullName evidence="3">PspC domain-containing protein</fullName>
    </submittedName>
</protein>
<dbReference type="Pfam" id="PF04024">
    <property type="entry name" value="PspC"/>
    <property type="match status" value="1"/>
</dbReference>
<reference evidence="3 4" key="1">
    <citation type="submission" date="2022-10" db="EMBL/GenBank/DDBJ databases">
        <title>Alteromonas sp. chi3 Genome sequencing.</title>
        <authorList>
            <person name="Park S."/>
        </authorList>
    </citation>
    <scope>NUCLEOTIDE SEQUENCE [LARGE SCALE GENOMIC DNA]</scope>
    <source>
        <strain evidence="4">chi3</strain>
    </source>
</reference>
<keyword evidence="1" id="KW-0812">Transmembrane</keyword>
<sequence length="67" mass="7133">MKTIYEKKRVARDLNRAVISGVCAGVAKYFDIDPLWARAGAAAGLVFAPMITLPAYIAAVVLLPRGA</sequence>
<feature type="domain" description="Phage shock protein PspC N-terminal" evidence="2">
    <location>
        <begin position="8"/>
        <end position="65"/>
    </location>
</feature>
<evidence type="ECO:0000259" key="2">
    <source>
        <dbReference type="Pfam" id="PF04024"/>
    </source>
</evidence>
<feature type="transmembrane region" description="Helical" evidence="1">
    <location>
        <begin position="39"/>
        <end position="63"/>
    </location>
</feature>
<evidence type="ECO:0000313" key="4">
    <source>
        <dbReference type="Proteomes" id="UP001218788"/>
    </source>
</evidence>
<evidence type="ECO:0000256" key="1">
    <source>
        <dbReference type="SAM" id="Phobius"/>
    </source>
</evidence>
<dbReference type="EMBL" id="JAQQXP010000002">
    <property type="protein sequence ID" value="MDC8832316.1"/>
    <property type="molecule type" value="Genomic_DNA"/>
</dbReference>
<dbReference type="InterPro" id="IPR007168">
    <property type="entry name" value="Phageshock_PspC_N"/>
</dbReference>
<name>A0ABT5L750_9ALTE</name>
<dbReference type="RefSeq" id="WP_273642123.1">
    <property type="nucleotide sequence ID" value="NZ_JAQQXP010000002.1"/>
</dbReference>
<keyword evidence="1" id="KW-1133">Transmembrane helix</keyword>
<keyword evidence="4" id="KW-1185">Reference proteome</keyword>
<keyword evidence="1" id="KW-0472">Membrane</keyword>
<gene>
    <name evidence="3" type="ORF">OIK42_16285</name>
</gene>
<accession>A0ABT5L750</accession>
<proteinExistence type="predicted"/>
<comment type="caution">
    <text evidence="3">The sequence shown here is derived from an EMBL/GenBank/DDBJ whole genome shotgun (WGS) entry which is preliminary data.</text>
</comment>
<evidence type="ECO:0000313" key="3">
    <source>
        <dbReference type="EMBL" id="MDC8832316.1"/>
    </source>
</evidence>